<gene>
    <name evidence="4" type="ORF">CA257_07215</name>
</gene>
<feature type="domain" description="Excalibur calcium-binding" evidence="3">
    <location>
        <begin position="61"/>
        <end position="97"/>
    </location>
</feature>
<comment type="caution">
    <text evidence="4">The sequence shown here is derived from an EMBL/GenBank/DDBJ whole genome shotgun (WGS) entry which is preliminary data.</text>
</comment>
<reference evidence="4 5" key="1">
    <citation type="submission" date="2018-07" db="EMBL/GenBank/DDBJ databases">
        <title>Genomic and Epidemiologic Investigation of an Indolent Hospital Outbreak.</title>
        <authorList>
            <person name="Johnson R.C."/>
            <person name="Deming C."/>
            <person name="Conlan S."/>
            <person name="Zellmer C.J."/>
            <person name="Michelin A.V."/>
            <person name="Lee-Lin S."/>
            <person name="Thomas P.J."/>
            <person name="Park M."/>
            <person name="Weingarten R.A."/>
            <person name="Less J."/>
            <person name="Dekker J.P."/>
            <person name="Frank K.M."/>
            <person name="Musser K.A."/>
            <person name="Mcquiston J.R."/>
            <person name="Henderson D.K."/>
            <person name="Lau A.F."/>
            <person name="Palmore T.N."/>
            <person name="Segre J.A."/>
        </authorList>
    </citation>
    <scope>NUCLEOTIDE SEQUENCE [LARGE SCALE GENOMIC DNA]</scope>
    <source>
        <strain evidence="4 5">SK-NIH.Env10_0317</strain>
    </source>
</reference>
<evidence type="ECO:0000313" key="4">
    <source>
        <dbReference type="EMBL" id="RSV04704.1"/>
    </source>
</evidence>
<evidence type="ECO:0000256" key="2">
    <source>
        <dbReference type="SAM" id="SignalP"/>
    </source>
</evidence>
<sequence length="97" mass="10162">MGRTMKRRLLLAALLAAFALGTDTAEAKRRSRGRGRRTPRTRARSAPGSGGGRNSFTAADSYPNCAAARAAAAAPIRAGDPGYSRRLDRDGDGIACE</sequence>
<dbReference type="SMART" id="SM00894">
    <property type="entry name" value="Excalibur"/>
    <property type="match status" value="1"/>
</dbReference>
<organism evidence="4 5">
    <name type="scientific">Sphingomonas koreensis</name>
    <dbReference type="NCBI Taxonomy" id="93064"/>
    <lineage>
        <taxon>Bacteria</taxon>
        <taxon>Pseudomonadati</taxon>
        <taxon>Pseudomonadota</taxon>
        <taxon>Alphaproteobacteria</taxon>
        <taxon>Sphingomonadales</taxon>
        <taxon>Sphingomonadaceae</taxon>
        <taxon>Sphingomonas</taxon>
    </lineage>
</organism>
<feature type="region of interest" description="Disordered" evidence="1">
    <location>
        <begin position="24"/>
        <end position="58"/>
    </location>
</feature>
<feature type="region of interest" description="Disordered" evidence="1">
    <location>
        <begin position="78"/>
        <end position="97"/>
    </location>
</feature>
<dbReference type="AlphaFoldDB" id="A0AAJ4VAW1"/>
<dbReference type="InterPro" id="IPR008613">
    <property type="entry name" value="Excalibur_Ca-bd_domain"/>
</dbReference>
<protein>
    <recommendedName>
        <fullName evidence="3">Excalibur calcium-binding domain-containing protein</fullName>
    </recommendedName>
</protein>
<feature type="signal peptide" evidence="2">
    <location>
        <begin position="1"/>
        <end position="27"/>
    </location>
</feature>
<keyword evidence="2" id="KW-0732">Signal</keyword>
<dbReference type="EMBL" id="QQWO01000005">
    <property type="protein sequence ID" value="RSV04704.1"/>
    <property type="molecule type" value="Genomic_DNA"/>
</dbReference>
<feature type="compositionally biased region" description="Basic residues" evidence="1">
    <location>
        <begin position="29"/>
        <end position="43"/>
    </location>
</feature>
<accession>A0AAJ4VAW1</accession>
<dbReference type="Pfam" id="PF05901">
    <property type="entry name" value="Excalibur"/>
    <property type="match status" value="1"/>
</dbReference>
<dbReference type="Proteomes" id="UP000286681">
    <property type="component" value="Unassembled WGS sequence"/>
</dbReference>
<evidence type="ECO:0000256" key="1">
    <source>
        <dbReference type="SAM" id="MobiDB-lite"/>
    </source>
</evidence>
<evidence type="ECO:0000259" key="3">
    <source>
        <dbReference type="SMART" id="SM00894"/>
    </source>
</evidence>
<name>A0AAJ4VAW1_9SPHN</name>
<feature type="compositionally biased region" description="Basic and acidic residues" evidence="1">
    <location>
        <begin position="83"/>
        <end position="97"/>
    </location>
</feature>
<proteinExistence type="predicted"/>
<feature type="chain" id="PRO_5042468084" description="Excalibur calcium-binding domain-containing protein" evidence="2">
    <location>
        <begin position="28"/>
        <end position="97"/>
    </location>
</feature>
<evidence type="ECO:0000313" key="5">
    <source>
        <dbReference type="Proteomes" id="UP000286681"/>
    </source>
</evidence>